<reference evidence="1" key="1">
    <citation type="journal article" date="2012" name="PLoS ONE">
        <title>Gene sets for utilization of primary and secondary nutrition supplies in the distal gut of endangered iberian lynx.</title>
        <authorList>
            <person name="Alcaide M."/>
            <person name="Messina E."/>
            <person name="Richter M."/>
            <person name="Bargiela R."/>
            <person name="Peplies J."/>
            <person name="Huws S.A."/>
            <person name="Newbold C.J."/>
            <person name="Golyshin P.N."/>
            <person name="Simon M.A."/>
            <person name="Lopez G."/>
            <person name="Yakimov M.M."/>
            <person name="Ferrer M."/>
        </authorList>
    </citation>
    <scope>NUCLEOTIDE SEQUENCE</scope>
</reference>
<sequence>MLCVVLLCRMSRLVEIAYGLLNCLTALWNKNPMNQPCLCYMLSI</sequence>
<protein>
    <submittedName>
        <fullName evidence="1">Uncharacterized protein</fullName>
    </submittedName>
</protein>
<gene>
    <name evidence="1" type="ORF">EVA_13116</name>
</gene>
<organism evidence="1">
    <name type="scientific">gut metagenome</name>
    <dbReference type="NCBI Taxonomy" id="749906"/>
    <lineage>
        <taxon>unclassified sequences</taxon>
        <taxon>metagenomes</taxon>
        <taxon>organismal metagenomes</taxon>
    </lineage>
</organism>
<comment type="caution">
    <text evidence="1">The sequence shown here is derived from an EMBL/GenBank/DDBJ whole genome shotgun (WGS) entry which is preliminary data.</text>
</comment>
<dbReference type="EMBL" id="AMCI01004105">
    <property type="protein sequence ID" value="EJW98777.1"/>
    <property type="molecule type" value="Genomic_DNA"/>
</dbReference>
<dbReference type="AlphaFoldDB" id="J9GAJ0"/>
<name>J9GAJ0_9ZZZZ</name>
<proteinExistence type="predicted"/>
<evidence type="ECO:0000313" key="1">
    <source>
        <dbReference type="EMBL" id="EJW98777.1"/>
    </source>
</evidence>
<accession>J9GAJ0</accession>